<evidence type="ECO:0000313" key="3">
    <source>
        <dbReference type="Proteomes" id="UP000654471"/>
    </source>
</evidence>
<dbReference type="EMBL" id="BMRP01000057">
    <property type="protein sequence ID" value="GGU97921.1"/>
    <property type="molecule type" value="Genomic_DNA"/>
</dbReference>
<feature type="region of interest" description="Disordered" evidence="1">
    <location>
        <begin position="96"/>
        <end position="149"/>
    </location>
</feature>
<dbReference type="Proteomes" id="UP000654471">
    <property type="component" value="Unassembled WGS sequence"/>
</dbReference>
<sequence>MFLVLVGDGLPQLGDGLSEPPLRLRHPHRLGPDPLKELVLQIRMPLPQDHAMDAGLGSEATPVGLRHLPVTRRRGWWSPVEVLAEACARAEDFVGGDGGGTTSARRFPSHTASEIRARPDSPRDAVSTRDYTRTRPTAGREPSPAPIHLGRGPVLMYLLPLPT</sequence>
<gene>
    <name evidence="2" type="ORF">GCM10010211_76540</name>
</gene>
<proteinExistence type="predicted"/>
<accession>A0ABQ2VML0</accession>
<reference evidence="3" key="1">
    <citation type="journal article" date="2019" name="Int. J. Syst. Evol. Microbiol.">
        <title>The Global Catalogue of Microorganisms (GCM) 10K type strain sequencing project: providing services to taxonomists for standard genome sequencing and annotation.</title>
        <authorList>
            <consortium name="The Broad Institute Genomics Platform"/>
            <consortium name="The Broad Institute Genome Sequencing Center for Infectious Disease"/>
            <person name="Wu L."/>
            <person name="Ma J."/>
        </authorList>
    </citation>
    <scope>NUCLEOTIDE SEQUENCE [LARGE SCALE GENOMIC DNA]</scope>
    <source>
        <strain evidence="3">JCM 3399</strain>
    </source>
</reference>
<organism evidence="2 3">
    <name type="scientific">Streptomyces albospinus</name>
    <dbReference type="NCBI Taxonomy" id="285515"/>
    <lineage>
        <taxon>Bacteria</taxon>
        <taxon>Bacillati</taxon>
        <taxon>Actinomycetota</taxon>
        <taxon>Actinomycetes</taxon>
        <taxon>Kitasatosporales</taxon>
        <taxon>Streptomycetaceae</taxon>
        <taxon>Streptomyces</taxon>
    </lineage>
</organism>
<keyword evidence="3" id="KW-1185">Reference proteome</keyword>
<feature type="compositionally biased region" description="Basic and acidic residues" evidence="1">
    <location>
        <begin position="113"/>
        <end position="133"/>
    </location>
</feature>
<evidence type="ECO:0000313" key="2">
    <source>
        <dbReference type="EMBL" id="GGU97921.1"/>
    </source>
</evidence>
<evidence type="ECO:0000256" key="1">
    <source>
        <dbReference type="SAM" id="MobiDB-lite"/>
    </source>
</evidence>
<protein>
    <submittedName>
        <fullName evidence="2">Uncharacterized protein</fullName>
    </submittedName>
</protein>
<name>A0ABQ2VML0_9ACTN</name>
<comment type="caution">
    <text evidence="2">The sequence shown here is derived from an EMBL/GenBank/DDBJ whole genome shotgun (WGS) entry which is preliminary data.</text>
</comment>